<dbReference type="GO" id="GO:0003677">
    <property type="term" value="F:DNA binding"/>
    <property type="evidence" value="ECO:0007669"/>
    <property type="project" value="UniProtKB-ARBA"/>
</dbReference>
<organism evidence="12">
    <name type="scientific">Musca domestica</name>
    <name type="common">House fly</name>
    <dbReference type="NCBI Taxonomy" id="7370"/>
    <lineage>
        <taxon>Eukaryota</taxon>
        <taxon>Metazoa</taxon>
        <taxon>Ecdysozoa</taxon>
        <taxon>Arthropoda</taxon>
        <taxon>Hexapoda</taxon>
        <taxon>Insecta</taxon>
        <taxon>Pterygota</taxon>
        <taxon>Neoptera</taxon>
        <taxon>Endopterygota</taxon>
        <taxon>Diptera</taxon>
        <taxon>Brachycera</taxon>
        <taxon>Muscomorpha</taxon>
        <taxon>Muscoidea</taxon>
        <taxon>Muscidae</taxon>
        <taxon>Musca</taxon>
    </lineage>
</organism>
<feature type="domain" description="ZAD" evidence="11">
    <location>
        <begin position="13"/>
        <end position="97"/>
    </location>
</feature>
<keyword evidence="4 7" id="KW-0863">Zinc-finger</keyword>
<feature type="binding site" evidence="8">
    <location>
        <position position="73"/>
    </location>
    <ligand>
        <name>Zn(2+)</name>
        <dbReference type="ChEBI" id="CHEBI:29105"/>
    </ligand>
</feature>
<feature type="region of interest" description="Disordered" evidence="9">
    <location>
        <begin position="208"/>
        <end position="244"/>
    </location>
</feature>
<dbReference type="PROSITE" id="PS50157">
    <property type="entry name" value="ZINC_FINGER_C2H2_2"/>
    <property type="match status" value="7"/>
</dbReference>
<dbReference type="Gene3D" id="3.30.160.60">
    <property type="entry name" value="Classic Zinc Finger"/>
    <property type="match status" value="7"/>
</dbReference>
<accession>A0A1I8M7Y5</accession>
<dbReference type="Pfam" id="PF00096">
    <property type="entry name" value="zf-C2H2"/>
    <property type="match status" value="3"/>
</dbReference>
<feature type="domain" description="C2H2-type" evidence="10">
    <location>
        <begin position="337"/>
        <end position="364"/>
    </location>
</feature>
<evidence type="ECO:0000259" key="10">
    <source>
        <dbReference type="PROSITE" id="PS50157"/>
    </source>
</evidence>
<comment type="subcellular location">
    <subcellularLocation>
        <location evidence="1">Nucleus</location>
    </subcellularLocation>
</comment>
<name>A0A1I8M7Y5_MUSDO</name>
<dbReference type="AlphaFoldDB" id="A0A1I8M7Y5"/>
<evidence type="ECO:0000259" key="11">
    <source>
        <dbReference type="PROSITE" id="PS51915"/>
    </source>
</evidence>
<feature type="compositionally biased region" description="Basic and acidic residues" evidence="9">
    <location>
        <begin position="217"/>
        <end position="243"/>
    </location>
</feature>
<proteinExistence type="predicted"/>
<dbReference type="SMART" id="SM00355">
    <property type="entry name" value="ZnF_C2H2"/>
    <property type="match status" value="8"/>
</dbReference>
<evidence type="ECO:0000256" key="4">
    <source>
        <dbReference type="ARBA" id="ARBA00022771"/>
    </source>
</evidence>
<feature type="domain" description="C2H2-type" evidence="10">
    <location>
        <begin position="449"/>
        <end position="476"/>
    </location>
</feature>
<protein>
    <recommendedName>
        <fullName evidence="13">Zinc-finger double domain protein</fullName>
    </recommendedName>
</protein>
<dbReference type="SUPFAM" id="SSF57716">
    <property type="entry name" value="Glucocorticoid receptor-like (DNA-binding domain)"/>
    <property type="match status" value="1"/>
</dbReference>
<dbReference type="InterPro" id="IPR013087">
    <property type="entry name" value="Znf_C2H2_type"/>
</dbReference>
<dbReference type="SUPFAM" id="SSF57667">
    <property type="entry name" value="beta-beta-alpha zinc fingers"/>
    <property type="match status" value="4"/>
</dbReference>
<dbReference type="FunFam" id="3.30.160.60:FF:000110">
    <property type="entry name" value="Zinc finger protein-like"/>
    <property type="match status" value="1"/>
</dbReference>
<feature type="domain" description="C2H2-type" evidence="10">
    <location>
        <begin position="365"/>
        <end position="392"/>
    </location>
</feature>
<feature type="region of interest" description="Disordered" evidence="9">
    <location>
        <begin position="151"/>
        <end position="185"/>
    </location>
</feature>
<dbReference type="InterPro" id="IPR036236">
    <property type="entry name" value="Znf_C2H2_sf"/>
</dbReference>
<feature type="domain" description="C2H2-type" evidence="10">
    <location>
        <begin position="421"/>
        <end position="448"/>
    </location>
</feature>
<feature type="domain" description="C2H2-type" evidence="10">
    <location>
        <begin position="393"/>
        <end position="420"/>
    </location>
</feature>
<evidence type="ECO:0000256" key="9">
    <source>
        <dbReference type="SAM" id="MobiDB-lite"/>
    </source>
</evidence>
<evidence type="ECO:0000256" key="3">
    <source>
        <dbReference type="ARBA" id="ARBA00022737"/>
    </source>
</evidence>
<evidence type="ECO:0000256" key="5">
    <source>
        <dbReference type="ARBA" id="ARBA00022833"/>
    </source>
</evidence>
<dbReference type="GO" id="GO:0008270">
    <property type="term" value="F:zinc ion binding"/>
    <property type="evidence" value="ECO:0007669"/>
    <property type="project" value="UniProtKB-UniRule"/>
</dbReference>
<feature type="binding site" evidence="8">
    <location>
        <position position="70"/>
    </location>
    <ligand>
        <name>Zn(2+)</name>
        <dbReference type="ChEBI" id="CHEBI:29105"/>
    </ligand>
</feature>
<sequence length="503" mass="58415">MDKNSSPILPLKELCRTCTASSSDANKISVKCIYEPLMDEFGSPSIMDVLTALEPQIEIGFLDELPKIVCMTCIQQLQKTYKFLVAYRHANEKLQKLLKDVKSTTKETVQKVSQQQQQMQNFVDDDIDSLLPVDYEIDIIEKHVEEEDNVEVEDVDIKWTDNDAYNSESHDGEDEDHGPGDVGIKWVDNDAKISESSLDESNDLLKDMAPLPNRTTSCEKEQIKSAIEQKPDSDEKEPRKNKDGTYNCPECEMVLDSVPKWRQHVQTEHKHVKIKKQGKSYKCEFCGKVFYHATAYRNHTRTHTGEEPYLCVECGKSFKVRSSLYTHMLRHKGEKNMQCPQCPKQFVCASGLYCHMLVHKKEKPFVCDTCGAAFHMAYMLRKHNLYHRGVKPHPCEHCDLRFVTAEKLRRHVRTHTGEKPYVCHYCDRAFAQSNDCNKHMKQHVGENIYQCELCPLRFPLVRDLRVHFATHRNDDEETRKINLEARKIEVHNLRIKFGYKKKD</sequence>
<dbReference type="GO" id="GO:0005634">
    <property type="term" value="C:nucleus"/>
    <property type="evidence" value="ECO:0007669"/>
    <property type="project" value="UniProtKB-SubCell"/>
</dbReference>
<evidence type="ECO:0000256" key="2">
    <source>
        <dbReference type="ARBA" id="ARBA00022723"/>
    </source>
</evidence>
<feature type="binding site" evidence="8">
    <location>
        <position position="18"/>
    </location>
    <ligand>
        <name>Zn(2+)</name>
        <dbReference type="ChEBI" id="CHEBI:29105"/>
    </ligand>
</feature>
<dbReference type="PROSITE" id="PS00028">
    <property type="entry name" value="ZINC_FINGER_C2H2_1"/>
    <property type="match status" value="7"/>
</dbReference>
<dbReference type="PANTHER" id="PTHR24394">
    <property type="entry name" value="ZINC FINGER PROTEIN"/>
    <property type="match status" value="1"/>
</dbReference>
<dbReference type="VEuPathDB" id="VectorBase:MDOMA2_019061"/>
<dbReference type="PANTHER" id="PTHR24394:SF44">
    <property type="entry name" value="ZINC FINGER PROTEIN 271-LIKE"/>
    <property type="match status" value="1"/>
</dbReference>
<dbReference type="OrthoDB" id="1095242at2759"/>
<dbReference type="GO" id="GO:0000981">
    <property type="term" value="F:DNA-binding transcription factor activity, RNA polymerase II-specific"/>
    <property type="evidence" value="ECO:0007669"/>
    <property type="project" value="TreeGrafter"/>
</dbReference>
<evidence type="ECO:0008006" key="13">
    <source>
        <dbReference type="Google" id="ProtNLM"/>
    </source>
</evidence>
<keyword evidence="5 8" id="KW-0862">Zinc</keyword>
<dbReference type="SMART" id="SM00868">
    <property type="entry name" value="zf-AD"/>
    <property type="match status" value="1"/>
</dbReference>
<evidence type="ECO:0000313" key="12">
    <source>
        <dbReference type="EnsemblMetazoa" id="MDOA002175-PA"/>
    </source>
</evidence>
<gene>
    <name evidence="12" type="primary">101891412</name>
</gene>
<dbReference type="FunFam" id="3.30.160.60:FF:002343">
    <property type="entry name" value="Zinc finger protein 33A"/>
    <property type="match status" value="1"/>
</dbReference>
<evidence type="ECO:0000256" key="1">
    <source>
        <dbReference type="ARBA" id="ARBA00004123"/>
    </source>
</evidence>
<dbReference type="FunFam" id="3.30.160.60:FF:000630">
    <property type="entry name" value="Zinc finger protein 180"/>
    <property type="match status" value="1"/>
</dbReference>
<dbReference type="KEGG" id="mde:101891412"/>
<reference evidence="12" key="1">
    <citation type="submission" date="2020-05" db="UniProtKB">
        <authorList>
            <consortium name="EnsemblMetazoa"/>
        </authorList>
    </citation>
    <scope>IDENTIFICATION</scope>
    <source>
        <strain evidence="12">Aabys</strain>
    </source>
</reference>
<dbReference type="RefSeq" id="XP_005185559.2">
    <property type="nucleotide sequence ID" value="XM_005185502.4"/>
</dbReference>
<dbReference type="PROSITE" id="PS51915">
    <property type="entry name" value="ZAD"/>
    <property type="match status" value="1"/>
</dbReference>
<feature type="binding site" evidence="8">
    <location>
        <position position="15"/>
    </location>
    <ligand>
        <name>Zn(2+)</name>
        <dbReference type="ChEBI" id="CHEBI:29105"/>
    </ligand>
</feature>
<feature type="domain" description="C2H2-type" evidence="10">
    <location>
        <begin position="309"/>
        <end position="336"/>
    </location>
</feature>
<keyword evidence="3" id="KW-0677">Repeat</keyword>
<keyword evidence="2 8" id="KW-0479">Metal-binding</keyword>
<dbReference type="InterPro" id="IPR012934">
    <property type="entry name" value="Znf_AD"/>
</dbReference>
<evidence type="ECO:0000256" key="6">
    <source>
        <dbReference type="ARBA" id="ARBA00023242"/>
    </source>
</evidence>
<evidence type="ECO:0000256" key="8">
    <source>
        <dbReference type="PROSITE-ProRule" id="PRU01263"/>
    </source>
</evidence>
<dbReference type="VEuPathDB" id="VectorBase:MDOA002175"/>
<dbReference type="EnsemblMetazoa" id="MDOA002175-RA">
    <property type="protein sequence ID" value="MDOA002175-PA"/>
    <property type="gene ID" value="MDOA002175"/>
</dbReference>
<feature type="domain" description="C2H2-type" evidence="10">
    <location>
        <begin position="281"/>
        <end position="308"/>
    </location>
</feature>
<dbReference type="eggNOG" id="KOG1721">
    <property type="taxonomic scope" value="Eukaryota"/>
</dbReference>
<evidence type="ECO:0000256" key="7">
    <source>
        <dbReference type="PROSITE-ProRule" id="PRU00042"/>
    </source>
</evidence>
<keyword evidence="6" id="KW-0539">Nucleus</keyword>